<reference evidence="6" key="1">
    <citation type="journal article" date="2005" name="Nature">
        <title>The map-based sequence of the rice genome.</title>
        <authorList>
            <consortium name="International rice genome sequencing project (IRGSP)"/>
            <person name="Matsumoto T."/>
            <person name="Wu J."/>
            <person name="Kanamori H."/>
            <person name="Katayose Y."/>
            <person name="Fujisawa M."/>
            <person name="Namiki N."/>
            <person name="Mizuno H."/>
            <person name="Yamamoto K."/>
            <person name="Antonio B.A."/>
            <person name="Baba T."/>
            <person name="Sakata K."/>
            <person name="Nagamura Y."/>
            <person name="Aoki H."/>
            <person name="Arikawa K."/>
            <person name="Arita K."/>
            <person name="Bito T."/>
            <person name="Chiden Y."/>
            <person name="Fujitsuka N."/>
            <person name="Fukunaka R."/>
            <person name="Hamada M."/>
            <person name="Harada C."/>
            <person name="Hayashi A."/>
            <person name="Hijishita S."/>
            <person name="Honda M."/>
            <person name="Hosokawa S."/>
            <person name="Ichikawa Y."/>
            <person name="Idonuma A."/>
            <person name="Iijima M."/>
            <person name="Ikeda M."/>
            <person name="Ikeno M."/>
            <person name="Ito K."/>
            <person name="Ito S."/>
            <person name="Ito T."/>
            <person name="Ito Y."/>
            <person name="Ito Y."/>
            <person name="Iwabuchi A."/>
            <person name="Kamiya K."/>
            <person name="Karasawa W."/>
            <person name="Kurita K."/>
            <person name="Katagiri S."/>
            <person name="Kikuta A."/>
            <person name="Kobayashi H."/>
            <person name="Kobayashi N."/>
            <person name="Machita K."/>
            <person name="Maehara T."/>
            <person name="Masukawa M."/>
            <person name="Mizubayashi T."/>
            <person name="Mukai Y."/>
            <person name="Nagasaki H."/>
            <person name="Nagata Y."/>
            <person name="Naito S."/>
            <person name="Nakashima M."/>
            <person name="Nakama Y."/>
            <person name="Nakamichi Y."/>
            <person name="Nakamura M."/>
            <person name="Meguro A."/>
            <person name="Negishi M."/>
            <person name="Ohta I."/>
            <person name="Ohta T."/>
            <person name="Okamoto M."/>
            <person name="Ono N."/>
            <person name="Saji S."/>
            <person name="Sakaguchi M."/>
            <person name="Sakai K."/>
            <person name="Shibata M."/>
            <person name="Shimokawa T."/>
            <person name="Song J."/>
            <person name="Takazaki Y."/>
            <person name="Terasawa K."/>
            <person name="Tsugane M."/>
            <person name="Tsuji K."/>
            <person name="Ueda S."/>
            <person name="Waki K."/>
            <person name="Yamagata H."/>
            <person name="Yamamoto M."/>
            <person name="Yamamoto S."/>
            <person name="Yamane H."/>
            <person name="Yoshiki S."/>
            <person name="Yoshihara R."/>
            <person name="Yukawa K."/>
            <person name="Zhong H."/>
            <person name="Yano M."/>
            <person name="Yuan Q."/>
            <person name="Ouyang S."/>
            <person name="Liu J."/>
            <person name="Jones K.M."/>
            <person name="Gansberger K."/>
            <person name="Moffat K."/>
            <person name="Hill J."/>
            <person name="Bera J."/>
            <person name="Fadrosh D."/>
            <person name="Jin S."/>
            <person name="Johri S."/>
            <person name="Kim M."/>
            <person name="Overton L."/>
            <person name="Reardon M."/>
            <person name="Tsitrin T."/>
            <person name="Vuong H."/>
            <person name="Weaver B."/>
            <person name="Ciecko A."/>
            <person name="Tallon L."/>
            <person name="Jackson J."/>
            <person name="Pai G."/>
            <person name="Aken S.V."/>
            <person name="Utterback T."/>
            <person name="Reidmuller S."/>
            <person name="Feldblyum T."/>
            <person name="Hsiao J."/>
            <person name="Zismann V."/>
            <person name="Iobst S."/>
            <person name="de Vazeille A.R."/>
            <person name="Buell C.R."/>
            <person name="Ying K."/>
            <person name="Li Y."/>
            <person name="Lu T."/>
            <person name="Huang Y."/>
            <person name="Zhao Q."/>
            <person name="Feng Q."/>
            <person name="Zhang L."/>
            <person name="Zhu J."/>
            <person name="Weng Q."/>
            <person name="Mu J."/>
            <person name="Lu Y."/>
            <person name="Fan D."/>
            <person name="Liu Y."/>
            <person name="Guan J."/>
            <person name="Zhang Y."/>
            <person name="Yu S."/>
            <person name="Liu X."/>
            <person name="Zhang Y."/>
            <person name="Hong G."/>
            <person name="Han B."/>
            <person name="Choisne N."/>
            <person name="Demange N."/>
            <person name="Orjeda G."/>
            <person name="Samain S."/>
            <person name="Cattolico L."/>
            <person name="Pelletier E."/>
            <person name="Couloux A."/>
            <person name="Segurens B."/>
            <person name="Wincker P."/>
            <person name="D'Hont A."/>
            <person name="Scarpelli C."/>
            <person name="Weissenbach J."/>
            <person name="Salanoubat M."/>
            <person name="Quetier F."/>
            <person name="Yu Y."/>
            <person name="Kim H.R."/>
            <person name="Rambo T."/>
            <person name="Currie J."/>
            <person name="Collura K."/>
            <person name="Luo M."/>
            <person name="Yang T."/>
            <person name="Ammiraju J.S.S."/>
            <person name="Engler F."/>
            <person name="Soderlund C."/>
            <person name="Wing R.A."/>
            <person name="Palmer L.E."/>
            <person name="de la Bastide M."/>
            <person name="Spiegel L."/>
            <person name="Nascimento L."/>
            <person name="Zutavern T."/>
            <person name="O'Shaughnessy A."/>
            <person name="Dike S."/>
            <person name="Dedhia N."/>
            <person name="Preston R."/>
            <person name="Balija V."/>
            <person name="McCombie W.R."/>
            <person name="Chow T."/>
            <person name="Chen H."/>
            <person name="Chung M."/>
            <person name="Chen C."/>
            <person name="Shaw J."/>
            <person name="Wu H."/>
            <person name="Hsiao K."/>
            <person name="Chao Y."/>
            <person name="Chu M."/>
            <person name="Cheng C."/>
            <person name="Hour A."/>
            <person name="Lee P."/>
            <person name="Lin S."/>
            <person name="Lin Y."/>
            <person name="Liou J."/>
            <person name="Liu S."/>
            <person name="Hsing Y."/>
            <person name="Raghuvanshi S."/>
            <person name="Mohanty A."/>
            <person name="Bharti A.K."/>
            <person name="Gaur A."/>
            <person name="Gupta V."/>
            <person name="Kumar D."/>
            <person name="Ravi V."/>
            <person name="Vij S."/>
            <person name="Kapur A."/>
            <person name="Khurana P."/>
            <person name="Khurana P."/>
            <person name="Khurana J.P."/>
            <person name="Tyagi A.K."/>
            <person name="Gaikwad K."/>
            <person name="Singh A."/>
            <person name="Dalal V."/>
            <person name="Srivastava S."/>
            <person name="Dixit A."/>
            <person name="Pal A.K."/>
            <person name="Ghazi I.A."/>
            <person name="Yadav M."/>
            <person name="Pandit A."/>
            <person name="Bhargava A."/>
            <person name="Sureshbabu K."/>
            <person name="Batra K."/>
            <person name="Sharma T.R."/>
            <person name="Mohapatra T."/>
            <person name="Singh N.K."/>
            <person name="Messing J."/>
            <person name="Nelson A.B."/>
            <person name="Fuks G."/>
            <person name="Kavchok S."/>
            <person name="Keizer G."/>
            <person name="Linton E."/>
            <person name="Llaca V."/>
            <person name="Song R."/>
            <person name="Tanyolac B."/>
            <person name="Young S."/>
            <person name="Ho-Il K."/>
            <person name="Hahn J.H."/>
            <person name="Sangsakoo G."/>
            <person name="Vanavichit A."/>
            <person name="de Mattos Luiz.A.T."/>
            <person name="Zimmer P.D."/>
            <person name="Malone G."/>
            <person name="Dellagostin O."/>
            <person name="de Oliveira A.C."/>
            <person name="Bevan M."/>
            <person name="Bancroft I."/>
            <person name="Minx P."/>
            <person name="Cordum H."/>
            <person name="Wilson R."/>
            <person name="Cheng Z."/>
            <person name="Jin W."/>
            <person name="Jiang J."/>
            <person name="Leong S.A."/>
            <person name="Iwama H."/>
            <person name="Gojobori T."/>
            <person name="Itoh T."/>
            <person name="Niimura Y."/>
            <person name="Fujii Y."/>
            <person name="Habara T."/>
            <person name="Sakai H."/>
            <person name="Sato Y."/>
            <person name="Wilson G."/>
            <person name="Kumar K."/>
            <person name="McCouch S."/>
            <person name="Juretic N."/>
            <person name="Hoen D."/>
            <person name="Wright S."/>
            <person name="Bruskiewich R."/>
            <person name="Bureau T."/>
            <person name="Miyao A."/>
            <person name="Hirochika H."/>
            <person name="Nishikawa T."/>
            <person name="Kadowaki K."/>
            <person name="Sugiura M."/>
            <person name="Burr B."/>
            <person name="Sasaki T."/>
        </authorList>
    </citation>
    <scope>NUCLEOTIDE SEQUENCE [LARGE SCALE GENOMIC DNA]</scope>
    <source>
        <strain evidence="6">cv. Nipponbare</strain>
    </source>
</reference>
<keyword evidence="2 5" id="KW-0503">Monooxygenase</keyword>
<evidence type="ECO:0000256" key="3">
    <source>
        <dbReference type="ARBA" id="ARBA00024018"/>
    </source>
</evidence>
<feature type="domain" description="FAD-binding" evidence="4">
    <location>
        <begin position="19"/>
        <end position="373"/>
    </location>
</feature>
<comment type="similarity">
    <text evidence="3">Belongs to the 3-hydroxybenzoate 6-hydroxylase family.</text>
</comment>
<dbReference type="GO" id="GO:0071949">
    <property type="term" value="F:FAD binding"/>
    <property type="evidence" value="ECO:0007669"/>
    <property type="project" value="InterPro"/>
</dbReference>
<dbReference type="InterPro" id="IPR036188">
    <property type="entry name" value="FAD/NAD-bd_sf"/>
</dbReference>
<dbReference type="InterPro" id="IPR044560">
    <property type="entry name" value="MOase"/>
</dbReference>
<dbReference type="Gene3D" id="3.50.50.60">
    <property type="entry name" value="FAD/NAD(P)-binding domain"/>
    <property type="match status" value="1"/>
</dbReference>
<proteinExistence type="inferred from homology"/>
<dbReference type="InterPro" id="IPR002938">
    <property type="entry name" value="FAD-bd"/>
</dbReference>
<name>Q6YU31_ORYSJ</name>
<evidence type="ECO:0000256" key="2">
    <source>
        <dbReference type="ARBA" id="ARBA00023033"/>
    </source>
</evidence>
<dbReference type="SUPFAM" id="SSF51905">
    <property type="entry name" value="FAD/NAD(P)-binding domain"/>
    <property type="match status" value="1"/>
</dbReference>
<protein>
    <submittedName>
        <fullName evidence="5">Monooxygenase 1</fullName>
    </submittedName>
</protein>
<evidence type="ECO:0000256" key="1">
    <source>
        <dbReference type="ARBA" id="ARBA00023002"/>
    </source>
</evidence>
<gene>
    <name evidence="5" type="primary">P0435E12.14</name>
</gene>
<dbReference type="HOGENOM" id="CLU_009665_10_1_1"/>
<evidence type="ECO:0000259" key="4">
    <source>
        <dbReference type="Pfam" id="PF01494"/>
    </source>
</evidence>
<dbReference type="PANTHER" id="PTHR45934">
    <property type="entry name" value="FAD/NAD(P)-BINDING OXIDOREDUCTASE FAMILY PROTEIN"/>
    <property type="match status" value="1"/>
</dbReference>
<keyword evidence="1" id="KW-0560">Oxidoreductase</keyword>
<sequence length="418" mass="44814">MDVVKKAAAAAEEEEVHGVVIVGGGLCGLATALALHRKGMGSLVVERSEALRVGGVALNVHANGWRALEELGLADGLRKTANLITSVRMVRQIQGKNQTTVSSPSYSYARCRKEIRCLRRKDVMEALAKSVPAHTIRYGCRIVAVDEDPGTDCTVLTMADDSTIKAKVVIGCDGWNSVVARYVGLGAPSQLPRFIVLGFASYPEGHPFGTEFSQIIADDFAVGRVPINENLLHFFVSRSPSPGRTDVDEDAARKYVLEKVDELPGEVADMVRRCDAASSWTLTKVWYRPPWQVALAGFRRGAVTVAGDAMHAMGPFIGQGGSAGLEDAVVLARSLSSAAAGDGRAPPRQQLRDDAVGAAIDEYVAERRRRATTLCLHSFAIGTLLTTRWLAVKLACVAVLALLGGDSRRDADYDCGRL</sequence>
<evidence type="ECO:0000313" key="5">
    <source>
        <dbReference type="EMBL" id="BAD16528.1"/>
    </source>
</evidence>
<accession>Q6YU31</accession>
<dbReference type="EMBL" id="AP005883">
    <property type="protein sequence ID" value="BAD16528.1"/>
    <property type="molecule type" value="Genomic_DNA"/>
</dbReference>
<dbReference type="Pfam" id="PF01494">
    <property type="entry name" value="FAD_binding_3"/>
    <property type="match status" value="1"/>
</dbReference>
<dbReference type="PRINTS" id="PR00420">
    <property type="entry name" value="RNGMNOXGNASE"/>
</dbReference>
<dbReference type="Proteomes" id="UP000000763">
    <property type="component" value="Chromosome 2"/>
</dbReference>
<dbReference type="AlphaFoldDB" id="Q6YU31"/>
<evidence type="ECO:0000313" key="6">
    <source>
        <dbReference type="Proteomes" id="UP000000763"/>
    </source>
</evidence>
<reference evidence="6" key="2">
    <citation type="journal article" date="2008" name="Nucleic Acids Res.">
        <title>The rice annotation project database (RAP-DB): 2008 update.</title>
        <authorList>
            <consortium name="The rice annotation project (RAP)"/>
        </authorList>
    </citation>
    <scope>GENOME REANNOTATION</scope>
    <source>
        <strain evidence="6">cv. Nipponbare</strain>
    </source>
</reference>
<dbReference type="PANTHER" id="PTHR45934:SF2">
    <property type="entry name" value="MONOOXYGENASE 1"/>
    <property type="match status" value="1"/>
</dbReference>
<dbReference type="GO" id="GO:0004497">
    <property type="term" value="F:monooxygenase activity"/>
    <property type="evidence" value="ECO:0007669"/>
    <property type="project" value="UniProtKB-KW"/>
</dbReference>
<organism evidence="5 6">
    <name type="scientific">Oryza sativa subsp. japonica</name>
    <name type="common">Rice</name>
    <dbReference type="NCBI Taxonomy" id="39947"/>
    <lineage>
        <taxon>Eukaryota</taxon>
        <taxon>Viridiplantae</taxon>
        <taxon>Streptophyta</taxon>
        <taxon>Embryophyta</taxon>
        <taxon>Tracheophyta</taxon>
        <taxon>Spermatophyta</taxon>
        <taxon>Magnoliopsida</taxon>
        <taxon>Liliopsida</taxon>
        <taxon>Poales</taxon>
        <taxon>Poaceae</taxon>
        <taxon>BOP clade</taxon>
        <taxon>Oryzoideae</taxon>
        <taxon>Oryzeae</taxon>
        <taxon>Oryzinae</taxon>
        <taxon>Oryza</taxon>
        <taxon>Oryza sativa</taxon>
    </lineage>
</organism>